<organism evidence="2">
    <name type="scientific">Fervidicoccus fontis</name>
    <dbReference type="NCBI Taxonomy" id="683846"/>
    <lineage>
        <taxon>Archaea</taxon>
        <taxon>Thermoproteota</taxon>
        <taxon>Thermoprotei</taxon>
        <taxon>Fervidicoccales</taxon>
        <taxon>Fervidicoccaceae</taxon>
        <taxon>Fervidicoccus</taxon>
    </lineage>
</organism>
<reference evidence="2" key="1">
    <citation type="journal article" date="2020" name="mSystems">
        <title>Genome- and Community-Level Interaction Insights into Carbon Utilization and Element Cycling Functions of Hydrothermarchaeota in Hydrothermal Sediment.</title>
        <authorList>
            <person name="Zhou Z."/>
            <person name="Liu Y."/>
            <person name="Xu W."/>
            <person name="Pan J."/>
            <person name="Luo Z.H."/>
            <person name="Li M."/>
        </authorList>
    </citation>
    <scope>NUCLEOTIDE SEQUENCE [LARGE SCALE GENOMIC DNA]</scope>
    <source>
        <strain evidence="2">SpSt-1259</strain>
    </source>
</reference>
<sequence>MSKKTLRDFWKESEKTEEGFDSCYELEEKIGKIEEKLEKIEKRLEKIEDLLEKMGEREGEKAIGIKEIEDAMRILKERGFIRESVDLSKTRRRKDIVERLKGLGAIEIRGSSDTYIVHPRKFEEFLKNIEEMRESDPVVVGDKLGEMKDLFNEMVRAGLVYFDVKERKWKTVG</sequence>
<keyword evidence="1" id="KW-0175">Coiled coil</keyword>
<dbReference type="AlphaFoldDB" id="A0A7C2UQS1"/>
<feature type="coiled-coil region" evidence="1">
    <location>
        <begin position="23"/>
        <end position="57"/>
    </location>
</feature>
<comment type="caution">
    <text evidence="2">The sequence shown here is derived from an EMBL/GenBank/DDBJ whole genome shotgun (WGS) entry which is preliminary data.</text>
</comment>
<evidence type="ECO:0000313" key="2">
    <source>
        <dbReference type="EMBL" id="HEU97236.1"/>
    </source>
</evidence>
<accession>A0A7C2UQS1</accession>
<name>A0A7C2UQS1_9CREN</name>
<protein>
    <submittedName>
        <fullName evidence="2">Uncharacterized protein</fullName>
    </submittedName>
</protein>
<dbReference type="EMBL" id="DSFE01000002">
    <property type="protein sequence ID" value="HEU97236.1"/>
    <property type="molecule type" value="Genomic_DNA"/>
</dbReference>
<dbReference type="Proteomes" id="UP000885664">
    <property type="component" value="Unassembled WGS sequence"/>
</dbReference>
<proteinExistence type="predicted"/>
<gene>
    <name evidence="2" type="ORF">ENO36_00055</name>
</gene>
<evidence type="ECO:0000256" key="1">
    <source>
        <dbReference type="SAM" id="Coils"/>
    </source>
</evidence>